<organism evidence="8">
    <name type="scientific">uncultured organism</name>
    <dbReference type="NCBI Taxonomy" id="155900"/>
    <lineage>
        <taxon>unclassified sequences</taxon>
        <taxon>environmental samples</taxon>
    </lineage>
</organism>
<comment type="catalytic activity">
    <reaction evidence="6">
        <text>queuosine(34) in tRNA(Asp) + GDP-alpha-D-mannose = O-4''-alpha-D-mannosylqueuosine(34) in tRNA(Asp) + GDP + H(+)</text>
        <dbReference type="Rhea" id="RHEA:12885"/>
        <dbReference type="Rhea" id="RHEA-COMP:18572"/>
        <dbReference type="Rhea" id="RHEA-COMP:18581"/>
        <dbReference type="ChEBI" id="CHEBI:15378"/>
        <dbReference type="ChEBI" id="CHEBI:57527"/>
        <dbReference type="ChEBI" id="CHEBI:58189"/>
        <dbReference type="ChEBI" id="CHEBI:194431"/>
        <dbReference type="ChEBI" id="CHEBI:194442"/>
        <dbReference type="EC" id="2.4.1.110"/>
    </reaction>
    <physiologicalReaction direction="left-to-right" evidence="6">
        <dbReference type="Rhea" id="RHEA:12886"/>
    </physiologicalReaction>
</comment>
<accession>A0A5B8RC68</accession>
<evidence type="ECO:0000256" key="3">
    <source>
        <dbReference type="ARBA" id="ARBA00022679"/>
    </source>
</evidence>
<sequence>MNTQRPTAWLLSAYRADSHRAWADWLVRTIDDVQWSRFELPGRHFRWRIRGNPLSWLDTLPAEPPALIVATSMVDLATLRGLFPALAGVPALLYFHENQFAYPVSPQQVRSVEPQMVQLYAALAADRLLFNSAFNRESFLEGVAALLDRMPDAVPEGIAERLRPACEVLPVPVKPIPPAPERDPRLILWNHRWEYDKAPEVFAEAMITLAERGNDFRLALLGPRPRHVPTPLTRLREALGERIVADGRVERQRYRSLLGQAGIVVSTAHHEFQGLGVIEAASAGACPLVPDALCYPEQYPEIYRYAWNDANALTERLEEWLERGLPPVPDVSAWHGEHLRARWAERIHTAAGLRDGATRVRRNG</sequence>
<dbReference type="Gene3D" id="3.40.50.2000">
    <property type="entry name" value="Glycogen Phosphorylase B"/>
    <property type="match status" value="1"/>
</dbReference>
<dbReference type="Pfam" id="PF13692">
    <property type="entry name" value="Glyco_trans_1_4"/>
    <property type="match status" value="1"/>
</dbReference>
<dbReference type="Pfam" id="PF12038">
    <property type="entry name" value="QTMAN_N"/>
    <property type="match status" value="1"/>
</dbReference>
<keyword evidence="2" id="KW-0328">Glycosyltransferase</keyword>
<evidence type="ECO:0000313" key="8">
    <source>
        <dbReference type="EMBL" id="QEA04375.1"/>
    </source>
</evidence>
<name>A0A5B8RC68_9ZZZZ</name>
<dbReference type="AlphaFoldDB" id="A0A5B8RC68"/>
<evidence type="ECO:0000256" key="5">
    <source>
        <dbReference type="ARBA" id="ARBA00044539"/>
    </source>
</evidence>
<dbReference type="PANTHER" id="PTHR13615">
    <property type="entry name" value="GLYCOSYLTRANSFERASE-LIKE 1"/>
    <property type="match status" value="1"/>
</dbReference>
<evidence type="ECO:0000256" key="2">
    <source>
        <dbReference type="ARBA" id="ARBA00022676"/>
    </source>
</evidence>
<dbReference type="PANTHER" id="PTHR13615:SF3">
    <property type="entry name" value="GLYCOSYLTRANSFERASE-LIKE DOMAIN-CONTAINING PROTEIN 1"/>
    <property type="match status" value="1"/>
</dbReference>
<comment type="similarity">
    <text evidence="1">Belongs to the glycosyltransferase group 1 family. Glycosyltransferase 4 subfamily.</text>
</comment>
<evidence type="ECO:0000256" key="4">
    <source>
        <dbReference type="ARBA" id="ARBA00044517"/>
    </source>
</evidence>
<reference evidence="8" key="1">
    <citation type="submission" date="2019-06" db="EMBL/GenBank/DDBJ databases">
        <authorList>
            <person name="Murdoch R.W."/>
            <person name="Fathepure B."/>
        </authorList>
    </citation>
    <scope>NUCLEOTIDE SEQUENCE</scope>
</reference>
<dbReference type="SUPFAM" id="SSF53756">
    <property type="entry name" value="UDP-Glycosyltransferase/glycogen phosphorylase"/>
    <property type="match status" value="1"/>
</dbReference>
<dbReference type="GO" id="GO:0016438">
    <property type="term" value="F:tRNA-queuosine(34) beta-mannosyltransferase activity"/>
    <property type="evidence" value="ECO:0007669"/>
    <property type="project" value="UniProtKB-EC"/>
</dbReference>
<dbReference type="InterPro" id="IPR051862">
    <property type="entry name" value="GT-like_domain_containing_1"/>
</dbReference>
<dbReference type="EC" id="2.4.1.110" evidence="4"/>
<feature type="domain" description="tRNA-queuosine alpha-mannosyltransferase N-terminal" evidence="7">
    <location>
        <begin position="9"/>
        <end position="173"/>
    </location>
</feature>
<evidence type="ECO:0000256" key="1">
    <source>
        <dbReference type="ARBA" id="ARBA00009481"/>
    </source>
</evidence>
<dbReference type="InterPro" id="IPR022701">
    <property type="entry name" value="QTMAN_N"/>
</dbReference>
<dbReference type="EMBL" id="MN079083">
    <property type="protein sequence ID" value="QEA04375.1"/>
    <property type="molecule type" value="Genomic_DNA"/>
</dbReference>
<evidence type="ECO:0000256" key="6">
    <source>
        <dbReference type="ARBA" id="ARBA00048439"/>
    </source>
</evidence>
<gene>
    <name evidence="8" type="ORF">KBTEX_00683</name>
</gene>
<proteinExistence type="inferred from homology"/>
<protein>
    <recommendedName>
        <fullName evidence="5">tRNA-queuosine alpha-mannosyltransferase</fullName>
        <ecNumber evidence="4">2.4.1.110</ecNumber>
    </recommendedName>
</protein>
<keyword evidence="3" id="KW-0808">Transferase</keyword>
<evidence type="ECO:0000259" key="7">
    <source>
        <dbReference type="Pfam" id="PF12038"/>
    </source>
</evidence>